<dbReference type="Proteomes" id="UP000217348">
    <property type="component" value="Chromosome"/>
</dbReference>
<dbReference type="KEGG" id="csto:CGC58_05885"/>
<feature type="transmembrane region" description="Helical" evidence="1">
    <location>
        <begin position="527"/>
        <end position="552"/>
    </location>
</feature>
<keyword evidence="1" id="KW-1133">Transmembrane helix</keyword>
<protein>
    <submittedName>
        <fullName evidence="2">Uncharacterized protein</fullName>
    </submittedName>
</protein>
<sequence length="637" mass="75341">MSQNTTDKKFPTQEALEIVDKINTKIDQILSNPDIGSESIYVLKSDIENIIKLLFNSVLEGEFVGNNNIESNVNILEKRISDIDILKIDNFIIESSPYTKETIEFITFQEIIESIPLITKMFSIYQLFIGEIKTLLKKDKDYIYTRSVDKKNFNREDYQLFLISLDLCTYDIQLSEKKDFASEIQYIIKLIETFSDKYSESKEKMLKKANFLLFKWQKRAEINKQNIIPIIDGKQVDDTFEKKVLSYGEDWRNIVEYINNHYLDNKNYYLKKSFCELNKPLFEKYTCRDIHLYIKYYKDIDRNLQKLDEIIDFLASKKSESDIFSINYAYAVNNRFSLFLEECSDKNKVYDEYQDVKKKVKKEDKNYFPQYKFIEKIILIINEKLSIEQISLEEIKDLDLFIKEKLEPEYKKYKVNMEWFSQHSNFIYRVVYQECMIDNIYVYSSFLLPTSNKEAYDKYEIISSDYQTLKTQIEPLKKISSLLSETKKINEEIKKRDVKTIELMGLFSAIIAFVMGSIPGFQFVRSIWSAILFLLVFSTGLISFLLVLILITRHNGGVFKEYRTKIIGFYTGILVLIVLFGWAVKHWEKNEKNNTEELKQHSTILIETKKDSINSFEEPNKSEIKKDSVLGNINKQK</sequence>
<evidence type="ECO:0000313" key="3">
    <source>
        <dbReference type="Proteomes" id="UP000217348"/>
    </source>
</evidence>
<keyword evidence="1" id="KW-0472">Membrane</keyword>
<evidence type="ECO:0000256" key="1">
    <source>
        <dbReference type="SAM" id="Phobius"/>
    </source>
</evidence>
<dbReference type="EMBL" id="CP022387">
    <property type="protein sequence ID" value="ATA89294.1"/>
    <property type="molecule type" value="Genomic_DNA"/>
</dbReference>
<feature type="transmembrane region" description="Helical" evidence="1">
    <location>
        <begin position="503"/>
        <end position="521"/>
    </location>
</feature>
<organism evidence="2 3">
    <name type="scientific">Capnocytophaga stomatis</name>
    <dbReference type="NCBI Taxonomy" id="1848904"/>
    <lineage>
        <taxon>Bacteria</taxon>
        <taxon>Pseudomonadati</taxon>
        <taxon>Bacteroidota</taxon>
        <taxon>Flavobacteriia</taxon>
        <taxon>Flavobacteriales</taxon>
        <taxon>Flavobacteriaceae</taxon>
        <taxon>Capnocytophaga</taxon>
    </lineage>
</organism>
<name>A0A250FW49_9FLAO</name>
<keyword evidence="1" id="KW-0812">Transmembrane</keyword>
<gene>
    <name evidence="2" type="ORF">CGC58_05885</name>
</gene>
<reference evidence="3" key="1">
    <citation type="submission" date="2017-06" db="EMBL/GenBank/DDBJ databases">
        <title>Capnocytophaga spp. assemblies.</title>
        <authorList>
            <person name="Gulvik C.A."/>
        </authorList>
    </citation>
    <scope>NUCLEOTIDE SEQUENCE [LARGE SCALE GENOMIC DNA]</scope>
    <source>
        <strain evidence="3">H2177</strain>
    </source>
</reference>
<accession>A0A250FW49</accession>
<dbReference type="AlphaFoldDB" id="A0A250FW49"/>
<dbReference type="OrthoDB" id="1448275at2"/>
<proteinExistence type="predicted"/>
<evidence type="ECO:0000313" key="2">
    <source>
        <dbReference type="EMBL" id="ATA89294.1"/>
    </source>
</evidence>
<feature type="transmembrane region" description="Helical" evidence="1">
    <location>
        <begin position="564"/>
        <end position="584"/>
    </location>
</feature>
<dbReference type="RefSeq" id="WP_095895771.1">
    <property type="nucleotide sequence ID" value="NZ_CP022387.1"/>
</dbReference>